<evidence type="ECO:0000313" key="6">
    <source>
        <dbReference type="Proteomes" id="UP001144280"/>
    </source>
</evidence>
<dbReference type="EMBL" id="BSDI01000007">
    <property type="protein sequence ID" value="GLH96293.1"/>
    <property type="molecule type" value="Genomic_DNA"/>
</dbReference>
<proteinExistence type="inferred from homology"/>
<dbReference type="SMART" id="SM01043">
    <property type="entry name" value="BTAD"/>
    <property type="match status" value="1"/>
</dbReference>
<reference evidence="5" key="1">
    <citation type="submission" date="2022-12" db="EMBL/GenBank/DDBJ databases">
        <title>New Phytohabitans aurantiacus sp. RD004123 nov., an actinomycete isolated from soil.</title>
        <authorList>
            <person name="Triningsih D.W."/>
            <person name="Harunari E."/>
            <person name="Igarashi Y."/>
        </authorList>
    </citation>
    <scope>NUCLEOTIDE SEQUENCE</scope>
    <source>
        <strain evidence="5">RD004123</strain>
    </source>
</reference>
<feature type="domain" description="OmpR/PhoB-type" evidence="3">
    <location>
        <begin position="15"/>
        <end position="85"/>
    </location>
</feature>
<protein>
    <submittedName>
        <fullName evidence="5">SARP family transcriptional regulator</fullName>
    </submittedName>
</protein>
<evidence type="ECO:0000256" key="1">
    <source>
        <dbReference type="ARBA" id="ARBA00005820"/>
    </source>
</evidence>
<dbReference type="RefSeq" id="WP_281893483.1">
    <property type="nucleotide sequence ID" value="NZ_BSDI01000007.1"/>
</dbReference>
<dbReference type="InterPro" id="IPR001867">
    <property type="entry name" value="OmpR/PhoB-type_DNA-bd"/>
</dbReference>
<dbReference type="Proteomes" id="UP001144280">
    <property type="component" value="Unassembled WGS sequence"/>
</dbReference>
<comment type="caution">
    <text evidence="5">The sequence shown here is derived from an EMBL/GenBank/DDBJ whole genome shotgun (WGS) entry which is preliminary data.</text>
</comment>
<organism evidence="5 6">
    <name type="scientific">Phytohabitans aurantiacus</name>
    <dbReference type="NCBI Taxonomy" id="3016789"/>
    <lineage>
        <taxon>Bacteria</taxon>
        <taxon>Bacillati</taxon>
        <taxon>Actinomycetota</taxon>
        <taxon>Actinomycetes</taxon>
        <taxon>Micromonosporales</taxon>
        <taxon>Micromonosporaceae</taxon>
    </lineage>
</organism>
<gene>
    <name evidence="5" type="ORF">Pa4123_15670</name>
</gene>
<dbReference type="PANTHER" id="PTHR47691:SF3">
    <property type="entry name" value="HTH-TYPE TRANSCRIPTIONAL REGULATOR RV0890C-RELATED"/>
    <property type="match status" value="1"/>
</dbReference>
<keyword evidence="2" id="KW-0238">DNA-binding</keyword>
<name>A0ABQ5QNP4_9ACTN</name>
<dbReference type="PANTHER" id="PTHR47691">
    <property type="entry name" value="REGULATOR-RELATED"/>
    <property type="match status" value="1"/>
</dbReference>
<dbReference type="CDD" id="cd15831">
    <property type="entry name" value="BTAD"/>
    <property type="match status" value="1"/>
</dbReference>
<sequence length="1045" mass="110203">MSVDLILLDGVSYRGQEVAGQRMRGLLALLAGDLRTGCSTTRLVDGLWPDEQPANPTKALQVLVSRTRAQLGSGLIASTATGYRLALEEDQIDSSSVLLRAAAGTRQLRAGDHEAALAHGEAGLALWDGAPPDGAAVDDPVQALRAERVTAYRSLRRTRALALARLGRHGEAVEPLAALADELPRDEEVLLELLRCEAATAGPSAALARYDTYRRSLRDELGTDPGTALRDAYQRLLQGDAPVVRQGVASEPNPLLGRAEDLAAVAATVRRSRVTSIVGPGGLGKTRLANAVSRDAEQRVVHVVPLAAVTADEDVARQVSTAVGAIEPPPSAPTAAPDVVGRIAAALGAGPALLVLDNCEHVIRGAAQLVQALVSALPQLRVLTTSRTPLGLSSESVYALPELSLPTMAELFTQRARAARPGVELPPDAVAEVCGHLDGLPLAVELAAARVRVMTVAEIAGHLSDRFGLLRGGPRDAPSRHQTLDAVVGWSWNLLDPAGQAAMRALSVFPGGFTVDAARRLRGGDVLRALEDLVDQSLLKVVDTAFGVRFSMLETVREFSAAQRAVAGEDDRVADGFLGWARDFGLAHYEAVFGPAPGPTLARIRADQDNLSQALRQAIARADGATVASTTAVLASLWVVKSDYARMLALARESSWVLSHYRPGPDLVEVTRAAAALCTGFMFSAERPRAMRSLVTLRRLPPAPPDTLLRATAAVLAALPELLADGGAGLHELCEAGEPLLAASANAAAASFWEYQGQLDRALSAAERALAGYEAGSAPWALLVSHARVADLHGQAGRAAAALPHLEIATRMLDEVGIRGEALGVRLGLVLANLQVGDVDKAERLLALLGPDQPEDAVEVRSFDNAVRAEILLARGQVDAGLRMWRRVAGLVREAVDRGDVPGIEGWALEVEAATVMAHVHHDRLALVAPLADALPARLPPLLATLAVARTYLLGLPVAGALLLALATVDLKRGAATSGARLTALAERFYFFRGYRSSMAHEVIRRAAEDADKAAYVEAMSTYAALSNEELPEAALAALRDRTQS</sequence>
<evidence type="ECO:0000259" key="4">
    <source>
        <dbReference type="SMART" id="SM01043"/>
    </source>
</evidence>
<evidence type="ECO:0000313" key="5">
    <source>
        <dbReference type="EMBL" id="GLH96293.1"/>
    </source>
</evidence>
<dbReference type="InterPro" id="IPR011990">
    <property type="entry name" value="TPR-like_helical_dom_sf"/>
</dbReference>
<feature type="domain" description="Bacterial transcriptional activator" evidence="4">
    <location>
        <begin position="92"/>
        <end position="237"/>
    </location>
</feature>
<dbReference type="SUPFAM" id="SSF52540">
    <property type="entry name" value="P-loop containing nucleoside triphosphate hydrolases"/>
    <property type="match status" value="1"/>
</dbReference>
<evidence type="ECO:0000259" key="3">
    <source>
        <dbReference type="SMART" id="SM00862"/>
    </source>
</evidence>
<dbReference type="InterPro" id="IPR036388">
    <property type="entry name" value="WH-like_DNA-bd_sf"/>
</dbReference>
<dbReference type="SMART" id="SM00862">
    <property type="entry name" value="Trans_reg_C"/>
    <property type="match status" value="1"/>
</dbReference>
<keyword evidence="6" id="KW-1185">Reference proteome</keyword>
<evidence type="ECO:0000256" key="2">
    <source>
        <dbReference type="ARBA" id="ARBA00023125"/>
    </source>
</evidence>
<dbReference type="SUPFAM" id="SSF48452">
    <property type="entry name" value="TPR-like"/>
    <property type="match status" value="2"/>
</dbReference>
<comment type="similarity">
    <text evidence="1">Belongs to the AfsR/DnrI/RedD regulatory family.</text>
</comment>
<accession>A0ABQ5QNP4</accession>
<dbReference type="Gene3D" id="1.25.40.10">
    <property type="entry name" value="Tetratricopeptide repeat domain"/>
    <property type="match status" value="1"/>
</dbReference>
<dbReference type="InterPro" id="IPR027417">
    <property type="entry name" value="P-loop_NTPase"/>
</dbReference>
<dbReference type="Gene3D" id="1.10.10.10">
    <property type="entry name" value="Winged helix-like DNA-binding domain superfamily/Winged helix DNA-binding domain"/>
    <property type="match status" value="1"/>
</dbReference>
<dbReference type="Pfam" id="PF03704">
    <property type="entry name" value="BTAD"/>
    <property type="match status" value="1"/>
</dbReference>
<dbReference type="InterPro" id="IPR005158">
    <property type="entry name" value="BTAD"/>
</dbReference>